<keyword evidence="9" id="KW-0862">Zinc</keyword>
<dbReference type="InterPro" id="IPR013087">
    <property type="entry name" value="Znf_C2H2_type"/>
</dbReference>
<dbReference type="InterPro" id="IPR036236">
    <property type="entry name" value="Znf_C2H2_sf"/>
</dbReference>
<evidence type="ECO:0000256" key="9">
    <source>
        <dbReference type="ARBA" id="ARBA00022833"/>
    </source>
</evidence>
<evidence type="ECO:0000256" key="5">
    <source>
        <dbReference type="ARBA" id="ARBA00022553"/>
    </source>
</evidence>
<dbReference type="GeneID" id="103275468"/>
<dbReference type="GO" id="GO:0001227">
    <property type="term" value="F:DNA-binding transcription repressor activity, RNA polymerase II-specific"/>
    <property type="evidence" value="ECO:0007669"/>
    <property type="project" value="Ensembl"/>
</dbReference>
<organism evidence="22 23">
    <name type="scientific">Carlito syrichta</name>
    <name type="common">Philippine tarsier</name>
    <name type="synonym">Tarsius syrichta</name>
    <dbReference type="NCBI Taxonomy" id="1868482"/>
    <lineage>
        <taxon>Eukaryota</taxon>
        <taxon>Metazoa</taxon>
        <taxon>Chordata</taxon>
        <taxon>Craniata</taxon>
        <taxon>Vertebrata</taxon>
        <taxon>Euteleostomi</taxon>
        <taxon>Mammalia</taxon>
        <taxon>Eutheria</taxon>
        <taxon>Euarchontoglires</taxon>
        <taxon>Primates</taxon>
        <taxon>Haplorrhini</taxon>
        <taxon>Tarsiiformes</taxon>
        <taxon>Tarsiidae</taxon>
        <taxon>Carlito</taxon>
    </lineage>
</organism>
<comment type="similarity">
    <text evidence="2">Belongs to the krueppel C2H2-type zinc-finger protein family.</text>
</comment>
<keyword evidence="4" id="KW-1017">Isopeptide bond</keyword>
<protein>
    <recommendedName>
        <fullName evidence="18">Zinc finger protein 148</fullName>
    </recommendedName>
</protein>
<dbReference type="OMA" id="QPMNTEI"/>
<keyword evidence="14" id="KW-0804">Transcription</keyword>
<dbReference type="PANTHER" id="PTHR23235:SF155">
    <property type="entry name" value="EARLY GROWTH RESPONSE 4-RELATED"/>
    <property type="match status" value="1"/>
</dbReference>
<dbReference type="GO" id="GO:0045944">
    <property type="term" value="P:positive regulation of transcription by RNA polymerase II"/>
    <property type="evidence" value="ECO:0007669"/>
    <property type="project" value="Ensembl"/>
</dbReference>
<dbReference type="RefSeq" id="XP_008071065.1">
    <property type="nucleotide sequence ID" value="XM_008072874.2"/>
</dbReference>
<name>A0A1U7ULK5_CARSF</name>
<feature type="domain" description="C2H2-type" evidence="21">
    <location>
        <begin position="171"/>
        <end position="198"/>
    </location>
</feature>
<dbReference type="GO" id="GO:0005654">
    <property type="term" value="C:nucleoplasm"/>
    <property type="evidence" value="ECO:0007669"/>
    <property type="project" value="Ensembl"/>
</dbReference>
<evidence type="ECO:0000256" key="8">
    <source>
        <dbReference type="ARBA" id="ARBA00022771"/>
    </source>
</evidence>
<evidence type="ECO:0000256" key="17">
    <source>
        <dbReference type="ARBA" id="ARBA00064837"/>
    </source>
</evidence>
<comment type="subunit">
    <text evidence="17">Interacts with HNRNPDL. Interacts with the 5FMC complex; the interaction requires association with CHTOP. Interacts with CAVIN1.</text>
</comment>
<dbReference type="PROSITE" id="PS50157">
    <property type="entry name" value="ZINC_FINGER_C2H2_2"/>
    <property type="match status" value="4"/>
</dbReference>
<evidence type="ECO:0000259" key="21">
    <source>
        <dbReference type="PROSITE" id="PS50157"/>
    </source>
</evidence>
<keyword evidence="22" id="KW-1185">Reference proteome</keyword>
<evidence type="ECO:0000256" key="4">
    <source>
        <dbReference type="ARBA" id="ARBA00022499"/>
    </source>
</evidence>
<keyword evidence="11" id="KW-0007">Acetylation</keyword>
<feature type="domain" description="C2H2-type" evidence="21">
    <location>
        <begin position="227"/>
        <end position="254"/>
    </location>
</feature>
<dbReference type="PANTHER" id="PTHR23235">
    <property type="entry name" value="KRUEPPEL-LIKE TRANSCRIPTION FACTOR"/>
    <property type="match status" value="1"/>
</dbReference>
<dbReference type="RefSeq" id="XP_021562033.1">
    <property type="nucleotide sequence ID" value="XM_021706358.1"/>
</dbReference>
<keyword evidence="8 19" id="KW-0863">Zinc-finger</keyword>
<comment type="function">
    <text evidence="16">Involved in transcriptional regulation. Represses the transcription of a number of genes including gastrin, stromelysin and enolase. Binds to the G-rich box in the enhancer region of these genes.</text>
</comment>
<dbReference type="Gene3D" id="3.30.160.60">
    <property type="entry name" value="Classic Zinc Finger"/>
    <property type="match status" value="4"/>
</dbReference>
<feature type="region of interest" description="Disordered" evidence="20">
    <location>
        <begin position="574"/>
        <end position="596"/>
    </location>
</feature>
<evidence type="ECO:0000313" key="23">
    <source>
        <dbReference type="RefSeq" id="XP_008071065.1"/>
    </source>
</evidence>
<dbReference type="AlphaFoldDB" id="A0A1U7ULK5"/>
<evidence type="ECO:0000256" key="7">
    <source>
        <dbReference type="ARBA" id="ARBA00022737"/>
    </source>
</evidence>
<dbReference type="FunFam" id="3.30.160.60:FF:000042">
    <property type="entry name" value="Zinc finger protein 148"/>
    <property type="match status" value="2"/>
</dbReference>
<evidence type="ECO:0000313" key="22">
    <source>
        <dbReference type="Proteomes" id="UP000189704"/>
    </source>
</evidence>
<dbReference type="CTD" id="7707"/>
<evidence type="ECO:0000256" key="14">
    <source>
        <dbReference type="ARBA" id="ARBA00023163"/>
    </source>
</evidence>
<evidence type="ECO:0000256" key="12">
    <source>
        <dbReference type="ARBA" id="ARBA00023015"/>
    </source>
</evidence>
<dbReference type="RefSeq" id="XP_021562032.1">
    <property type="nucleotide sequence ID" value="XM_021706357.1"/>
</dbReference>
<dbReference type="GO" id="GO:0000978">
    <property type="term" value="F:RNA polymerase II cis-regulatory region sequence-specific DNA binding"/>
    <property type="evidence" value="ECO:0007669"/>
    <property type="project" value="Ensembl"/>
</dbReference>
<keyword evidence="15" id="KW-0539">Nucleus</keyword>
<dbReference type="SUPFAM" id="SSF57667">
    <property type="entry name" value="beta-beta-alpha zinc fingers"/>
    <property type="match status" value="2"/>
</dbReference>
<keyword evidence="13" id="KW-0238">DNA-binding</keyword>
<accession>A0A1U7ULK5</accession>
<keyword evidence="6" id="KW-0479">Metal-binding</keyword>
<keyword evidence="7" id="KW-0677">Repeat</keyword>
<dbReference type="Pfam" id="PF00096">
    <property type="entry name" value="zf-C2H2"/>
    <property type="match status" value="3"/>
</dbReference>
<dbReference type="GO" id="GO:0007276">
    <property type="term" value="P:gamete generation"/>
    <property type="evidence" value="ECO:0007669"/>
    <property type="project" value="Ensembl"/>
</dbReference>
<gene>
    <name evidence="23 24 25" type="primary">ZNF148</name>
</gene>
<evidence type="ECO:0000256" key="15">
    <source>
        <dbReference type="ARBA" id="ARBA00023242"/>
    </source>
</evidence>
<feature type="compositionally biased region" description="Polar residues" evidence="20">
    <location>
        <begin position="574"/>
        <end position="583"/>
    </location>
</feature>
<dbReference type="GO" id="GO:0008270">
    <property type="term" value="F:zinc ion binding"/>
    <property type="evidence" value="ECO:0007669"/>
    <property type="project" value="UniProtKB-KW"/>
</dbReference>
<dbReference type="GO" id="GO:0005794">
    <property type="term" value="C:Golgi apparatus"/>
    <property type="evidence" value="ECO:0007669"/>
    <property type="project" value="Ensembl"/>
</dbReference>
<keyword evidence="10" id="KW-0832">Ubl conjugation</keyword>
<feature type="domain" description="C2H2-type" evidence="21">
    <location>
        <begin position="255"/>
        <end position="283"/>
    </location>
</feature>
<feature type="domain" description="C2H2-type" evidence="21">
    <location>
        <begin position="199"/>
        <end position="226"/>
    </location>
</feature>
<dbReference type="SMART" id="SM00355">
    <property type="entry name" value="ZnF_C2H2"/>
    <property type="match status" value="4"/>
</dbReference>
<keyword evidence="3" id="KW-0678">Repressor</keyword>
<evidence type="ECO:0000256" key="1">
    <source>
        <dbReference type="ARBA" id="ARBA00004123"/>
    </source>
</evidence>
<evidence type="ECO:0000256" key="6">
    <source>
        <dbReference type="ARBA" id="ARBA00022723"/>
    </source>
</evidence>
<evidence type="ECO:0000256" key="18">
    <source>
        <dbReference type="ARBA" id="ARBA00067481"/>
    </source>
</evidence>
<dbReference type="Proteomes" id="UP000189704">
    <property type="component" value="Unplaced"/>
</dbReference>
<keyword evidence="5" id="KW-0597">Phosphoprotein</keyword>
<dbReference type="PROSITE" id="PS00028">
    <property type="entry name" value="ZINC_FINGER_C2H2_1"/>
    <property type="match status" value="4"/>
</dbReference>
<evidence type="ECO:0000256" key="2">
    <source>
        <dbReference type="ARBA" id="ARBA00006991"/>
    </source>
</evidence>
<evidence type="ECO:0000256" key="11">
    <source>
        <dbReference type="ARBA" id="ARBA00022990"/>
    </source>
</evidence>
<dbReference type="OrthoDB" id="8117402at2759"/>
<evidence type="ECO:0000256" key="19">
    <source>
        <dbReference type="PROSITE-ProRule" id="PRU00042"/>
    </source>
</evidence>
<sequence length="794" mass="88887">MNIDDKLEGLFLKCGGIDEMQSSRAMVVMGGVSGQSTVSGDLQDSVLQDRSMPHQEILAADEVLQESEMRQQDMISHDELMVHEETVKNDEEQMETHERLPQGLQYALNVPISVKQEITFTDVSEQLMRDKKQIREPVDLQKKKKRKQRSPAKILTINEDGSLGLKTPKSHVCEHCNAAFRTNYHLQRHVFIHTGEKPFQCSQCDMRFIQKYLLQRHEKIHTGEKPFRCDECGMRFIQKYHMERHKRTHSGEKPYQCEYCLQYFSRTDRVLKHKRMCHENHDKKLNRCAIKGGLLTSEEDSGFSTSPKDNSLPKKKRQKAEKKSSGMDKESALDKSDLKKDKNDYLPLYSSSTKVKDEYMVAEYAVEMPHSSVGGSHLEDASGEIHPPKLVLKKINSKRSLKQPLEQNQTISPLSTYEESKVSKYAFELVDKQALLDSEGNADIDQVDNLQEGPSKPVHSSTNYDDAMQFLKKKRYLQAASNNSREYALNVGTIASQPSVTQAAVASVIDESTTASILDSQALNVEMKSNHDKNVIPDEVLQTLLDHYSNKANGQHEISFSVADTEVTSSISINSSEVPEVTQSESVGSSSQASSSDKANMLQEYSKFLQQALDRTSQNDAYLNSPSLNFVTDNQTLPNQPAFSSIDKQVYATMPINSFRSGMNSPLRTTPDKSHFGLIVGDSQHSFPFSGDETNHASATSTQDFLDQVTSQKKAEAQPVHQAYQMSSFEQPFRAPYHGSRAGIATQFSTANGQVNLRGPGTSAEFSEFPLVNVNDNRAGMTSSPDATTGQTFG</sequence>
<dbReference type="FunFam" id="3.30.160.60:FF:000067">
    <property type="entry name" value="Vascular endothelial zinc finger 1"/>
    <property type="match status" value="1"/>
</dbReference>
<evidence type="ECO:0000256" key="10">
    <source>
        <dbReference type="ARBA" id="ARBA00022843"/>
    </source>
</evidence>
<proteinExistence type="inferred from homology"/>
<feature type="compositionally biased region" description="Basic and acidic residues" evidence="20">
    <location>
        <begin position="321"/>
        <end position="336"/>
    </location>
</feature>
<feature type="compositionally biased region" description="Low complexity" evidence="20">
    <location>
        <begin position="584"/>
        <end position="596"/>
    </location>
</feature>
<evidence type="ECO:0000256" key="3">
    <source>
        <dbReference type="ARBA" id="ARBA00022491"/>
    </source>
</evidence>
<evidence type="ECO:0000256" key="13">
    <source>
        <dbReference type="ARBA" id="ARBA00023125"/>
    </source>
</evidence>
<keyword evidence="12" id="KW-0805">Transcription regulation</keyword>
<evidence type="ECO:0000313" key="24">
    <source>
        <dbReference type="RefSeq" id="XP_021562032.1"/>
    </source>
</evidence>
<comment type="subcellular location">
    <subcellularLocation>
        <location evidence="1">Nucleus</location>
    </subcellularLocation>
</comment>
<dbReference type="GO" id="GO:0010629">
    <property type="term" value="P:negative regulation of gene expression"/>
    <property type="evidence" value="ECO:0007669"/>
    <property type="project" value="Ensembl"/>
</dbReference>
<evidence type="ECO:0000313" key="25">
    <source>
        <dbReference type="RefSeq" id="XP_021562033.1"/>
    </source>
</evidence>
<evidence type="ECO:0000256" key="16">
    <source>
        <dbReference type="ARBA" id="ARBA00060069"/>
    </source>
</evidence>
<dbReference type="FunFam" id="3.30.160.60:FF:004830">
    <property type="match status" value="1"/>
</dbReference>
<reference evidence="23 24" key="1">
    <citation type="submission" date="2025-04" db="UniProtKB">
        <authorList>
            <consortium name="RefSeq"/>
        </authorList>
    </citation>
    <scope>IDENTIFICATION</scope>
</reference>
<evidence type="ECO:0000256" key="20">
    <source>
        <dbReference type="SAM" id="MobiDB-lite"/>
    </source>
</evidence>
<feature type="region of interest" description="Disordered" evidence="20">
    <location>
        <begin position="298"/>
        <end position="336"/>
    </location>
</feature>
<dbReference type="KEGG" id="csyr:103275468"/>